<protein>
    <submittedName>
        <fullName evidence="1">Unannotated protein</fullName>
    </submittedName>
</protein>
<proteinExistence type="predicted"/>
<name>A0A6J7MAY7_9ZZZZ</name>
<dbReference type="AlphaFoldDB" id="A0A6J7MAY7"/>
<reference evidence="1" key="1">
    <citation type="submission" date="2020-05" db="EMBL/GenBank/DDBJ databases">
        <authorList>
            <person name="Chiriac C."/>
            <person name="Salcher M."/>
            <person name="Ghai R."/>
            <person name="Kavagutti S V."/>
        </authorList>
    </citation>
    <scope>NUCLEOTIDE SEQUENCE</scope>
</reference>
<gene>
    <name evidence="1" type="ORF">UFOPK3937_00569</name>
</gene>
<accession>A0A6J7MAY7</accession>
<evidence type="ECO:0000313" key="1">
    <source>
        <dbReference type="EMBL" id="CAB4978036.1"/>
    </source>
</evidence>
<sequence>MPTFRTVSIIPGIENLAPLLTETSNGLSGLPNAFPVDFSKSFSALAISL</sequence>
<dbReference type="EMBL" id="CAFBOJ010000048">
    <property type="protein sequence ID" value="CAB4978036.1"/>
    <property type="molecule type" value="Genomic_DNA"/>
</dbReference>
<organism evidence="1">
    <name type="scientific">freshwater metagenome</name>
    <dbReference type="NCBI Taxonomy" id="449393"/>
    <lineage>
        <taxon>unclassified sequences</taxon>
        <taxon>metagenomes</taxon>
        <taxon>ecological metagenomes</taxon>
    </lineage>
</organism>